<dbReference type="EMBL" id="BKCJ011065002">
    <property type="protein sequence ID" value="GFC78305.1"/>
    <property type="molecule type" value="Genomic_DNA"/>
</dbReference>
<dbReference type="AlphaFoldDB" id="A0A699QXY0"/>
<gene>
    <name evidence="2" type="ORF">Tci_850275</name>
</gene>
<proteinExistence type="predicted"/>
<feature type="compositionally biased region" description="Basic and acidic residues" evidence="1">
    <location>
        <begin position="76"/>
        <end position="96"/>
    </location>
</feature>
<sequence length="158" mass="17394">MEFISEESNGVLSDGSNDEYYSSDEIKEFDDVDFHTEGEENVVIKNLTTHDLFLNKLCGNNGMFMDYIYESVPQTKGKDLDDPNDAHIDHIHKSLFSDEDEESSKSAKSAPKSSKKGAKSVKSAGKSAKSAGKSTKSAGKSVKKKSVLANQYKLETKK</sequence>
<feature type="region of interest" description="Disordered" evidence="1">
    <location>
        <begin position="75"/>
        <end position="158"/>
    </location>
</feature>
<reference evidence="2" key="1">
    <citation type="journal article" date="2019" name="Sci. Rep.">
        <title>Draft genome of Tanacetum cinerariifolium, the natural source of mosquito coil.</title>
        <authorList>
            <person name="Yamashiro T."/>
            <person name="Shiraishi A."/>
            <person name="Satake H."/>
            <person name="Nakayama K."/>
        </authorList>
    </citation>
    <scope>NUCLEOTIDE SEQUENCE</scope>
</reference>
<protein>
    <submittedName>
        <fullName evidence="2">Splicing factor</fullName>
    </submittedName>
</protein>
<evidence type="ECO:0000313" key="2">
    <source>
        <dbReference type="EMBL" id="GFC78305.1"/>
    </source>
</evidence>
<organism evidence="2">
    <name type="scientific">Tanacetum cinerariifolium</name>
    <name type="common">Dalmatian daisy</name>
    <name type="synonym">Chrysanthemum cinerariifolium</name>
    <dbReference type="NCBI Taxonomy" id="118510"/>
    <lineage>
        <taxon>Eukaryota</taxon>
        <taxon>Viridiplantae</taxon>
        <taxon>Streptophyta</taxon>
        <taxon>Embryophyta</taxon>
        <taxon>Tracheophyta</taxon>
        <taxon>Spermatophyta</taxon>
        <taxon>Magnoliopsida</taxon>
        <taxon>eudicotyledons</taxon>
        <taxon>Gunneridae</taxon>
        <taxon>Pentapetalae</taxon>
        <taxon>asterids</taxon>
        <taxon>campanulids</taxon>
        <taxon>Asterales</taxon>
        <taxon>Asteraceae</taxon>
        <taxon>Asteroideae</taxon>
        <taxon>Anthemideae</taxon>
        <taxon>Anthemidinae</taxon>
        <taxon>Tanacetum</taxon>
    </lineage>
</organism>
<name>A0A699QXY0_TANCI</name>
<feature type="compositionally biased region" description="Low complexity" evidence="1">
    <location>
        <begin position="120"/>
        <end position="140"/>
    </location>
</feature>
<evidence type="ECO:0000256" key="1">
    <source>
        <dbReference type="SAM" id="MobiDB-lite"/>
    </source>
</evidence>
<comment type="caution">
    <text evidence="2">The sequence shown here is derived from an EMBL/GenBank/DDBJ whole genome shotgun (WGS) entry which is preliminary data.</text>
</comment>
<accession>A0A699QXY0</accession>